<dbReference type="Gramene" id="RZC80083">
    <property type="protein sequence ID" value="RZC80083"/>
    <property type="gene ID" value="C5167_042659"/>
</dbReference>
<evidence type="ECO:0000313" key="2">
    <source>
        <dbReference type="Proteomes" id="UP000316621"/>
    </source>
</evidence>
<proteinExistence type="predicted"/>
<protein>
    <submittedName>
        <fullName evidence="1">Uncharacterized protein</fullName>
    </submittedName>
</protein>
<reference evidence="1 2" key="1">
    <citation type="journal article" date="2018" name="Science">
        <title>The opium poppy genome and morphinan production.</title>
        <authorList>
            <person name="Guo L."/>
            <person name="Winzer T."/>
            <person name="Yang X."/>
            <person name="Li Y."/>
            <person name="Ning Z."/>
            <person name="He Z."/>
            <person name="Teodor R."/>
            <person name="Lu Y."/>
            <person name="Bowser T.A."/>
            <person name="Graham I.A."/>
            <person name="Ye K."/>
        </authorList>
    </citation>
    <scope>NUCLEOTIDE SEQUENCE [LARGE SCALE GENOMIC DNA]</scope>
    <source>
        <strain evidence="2">cv. HN1</strain>
        <tissue evidence="1">Leaves</tissue>
    </source>
</reference>
<keyword evidence="2" id="KW-1185">Reference proteome</keyword>
<dbReference type="Proteomes" id="UP000316621">
    <property type="component" value="Chromosome 10"/>
</dbReference>
<dbReference type="EMBL" id="CM010724">
    <property type="protein sequence ID" value="RZC80083.1"/>
    <property type="molecule type" value="Genomic_DNA"/>
</dbReference>
<gene>
    <name evidence="1" type="ORF">C5167_042659</name>
</gene>
<evidence type="ECO:0000313" key="1">
    <source>
        <dbReference type="EMBL" id="RZC80083.1"/>
    </source>
</evidence>
<dbReference type="AlphaFoldDB" id="A0A4Y7L3E8"/>
<sequence>MYCKGLCKYAINAWKPGDLVQAQLVKLVMRGQSQL</sequence>
<accession>A0A4Y7L3E8</accession>
<organism evidence="1 2">
    <name type="scientific">Papaver somniferum</name>
    <name type="common">Opium poppy</name>
    <dbReference type="NCBI Taxonomy" id="3469"/>
    <lineage>
        <taxon>Eukaryota</taxon>
        <taxon>Viridiplantae</taxon>
        <taxon>Streptophyta</taxon>
        <taxon>Embryophyta</taxon>
        <taxon>Tracheophyta</taxon>
        <taxon>Spermatophyta</taxon>
        <taxon>Magnoliopsida</taxon>
        <taxon>Ranunculales</taxon>
        <taxon>Papaveraceae</taxon>
        <taxon>Papaveroideae</taxon>
        <taxon>Papaver</taxon>
    </lineage>
</organism>
<name>A0A4Y7L3E8_PAPSO</name>